<keyword evidence="1" id="KW-0472">Membrane</keyword>
<evidence type="ECO:0000313" key="3">
    <source>
        <dbReference type="EMBL" id="QIB64995.1"/>
    </source>
</evidence>
<keyword evidence="2" id="KW-0732">Signal</keyword>
<dbReference type="Proteomes" id="UP000477680">
    <property type="component" value="Chromosome"/>
</dbReference>
<name>A0A6C0U3R8_9GAMM</name>
<organism evidence="3 4">
    <name type="scientific">Kineobactrum salinum</name>
    <dbReference type="NCBI Taxonomy" id="2708301"/>
    <lineage>
        <taxon>Bacteria</taxon>
        <taxon>Pseudomonadati</taxon>
        <taxon>Pseudomonadota</taxon>
        <taxon>Gammaproteobacteria</taxon>
        <taxon>Cellvibrionales</taxon>
        <taxon>Halieaceae</taxon>
        <taxon>Kineobactrum</taxon>
    </lineage>
</organism>
<keyword evidence="4" id="KW-1185">Reference proteome</keyword>
<gene>
    <name evidence="3" type="ORF">G3T16_05865</name>
</gene>
<feature type="signal peptide" evidence="2">
    <location>
        <begin position="1"/>
        <end position="16"/>
    </location>
</feature>
<feature type="chain" id="PRO_5025525756" description="VPEID-CTERM sorting domain-containing protein" evidence="2">
    <location>
        <begin position="17"/>
        <end position="63"/>
    </location>
</feature>
<dbReference type="AlphaFoldDB" id="A0A6C0U3R8"/>
<proteinExistence type="predicted"/>
<evidence type="ECO:0000256" key="1">
    <source>
        <dbReference type="SAM" id="Phobius"/>
    </source>
</evidence>
<dbReference type="KEGG" id="kim:G3T16_05865"/>
<feature type="transmembrane region" description="Helical" evidence="1">
    <location>
        <begin position="40"/>
        <end position="59"/>
    </location>
</feature>
<dbReference type="RefSeq" id="WP_163494244.1">
    <property type="nucleotide sequence ID" value="NZ_CP048711.1"/>
</dbReference>
<keyword evidence="1" id="KW-0812">Transmembrane</keyword>
<reference evidence="3 4" key="1">
    <citation type="submission" date="2020-02" db="EMBL/GenBank/DDBJ databases">
        <title>Genome sequencing for Kineobactrum sp. M2.</title>
        <authorList>
            <person name="Park S.-J."/>
        </authorList>
    </citation>
    <scope>NUCLEOTIDE SEQUENCE [LARGE SCALE GENOMIC DNA]</scope>
    <source>
        <strain evidence="3 4">M2</strain>
    </source>
</reference>
<sequence>MILGICLASCASAASAGTWGEFAWGAGTWGVSGTPVPIDSPLALLGIAATLAGAAIWYLKKQR</sequence>
<evidence type="ECO:0008006" key="5">
    <source>
        <dbReference type="Google" id="ProtNLM"/>
    </source>
</evidence>
<accession>A0A6C0U3R8</accession>
<evidence type="ECO:0000313" key="4">
    <source>
        <dbReference type="Proteomes" id="UP000477680"/>
    </source>
</evidence>
<evidence type="ECO:0000256" key="2">
    <source>
        <dbReference type="SAM" id="SignalP"/>
    </source>
</evidence>
<dbReference type="EMBL" id="CP048711">
    <property type="protein sequence ID" value="QIB64995.1"/>
    <property type="molecule type" value="Genomic_DNA"/>
</dbReference>
<protein>
    <recommendedName>
        <fullName evidence="5">VPEID-CTERM sorting domain-containing protein</fullName>
    </recommendedName>
</protein>
<keyword evidence="1" id="KW-1133">Transmembrane helix</keyword>